<name>W6R8N8_9HYPH</name>
<keyword evidence="3" id="KW-1185">Reference proteome</keyword>
<dbReference type="InterPro" id="IPR036488">
    <property type="entry name" value="DUF1883-like_sf"/>
</dbReference>
<dbReference type="EMBL" id="HG916852">
    <property type="protein sequence ID" value="CDM57279.1"/>
    <property type="molecule type" value="Genomic_DNA"/>
</dbReference>
<organism evidence="2 3">
    <name type="scientific">Rhizobium favelukesii</name>
    <dbReference type="NCBI Taxonomy" id="348824"/>
    <lineage>
        <taxon>Bacteria</taxon>
        <taxon>Pseudomonadati</taxon>
        <taxon>Pseudomonadota</taxon>
        <taxon>Alphaproteobacteria</taxon>
        <taxon>Hyphomicrobiales</taxon>
        <taxon>Rhizobiaceae</taxon>
        <taxon>Rhizobium/Agrobacterium group</taxon>
        <taxon>Rhizobium</taxon>
    </lineage>
</organism>
<evidence type="ECO:0000313" key="2">
    <source>
        <dbReference type="EMBL" id="CDM57279.1"/>
    </source>
</evidence>
<dbReference type="InterPro" id="IPR015073">
    <property type="entry name" value="DUF1883"/>
</dbReference>
<dbReference type="Gene3D" id="4.10.1210.10">
    <property type="entry name" value="Atu1913-like"/>
    <property type="match status" value="1"/>
</dbReference>
<reference evidence="2" key="1">
    <citation type="submission" date="2013-11" db="EMBL/GenBank/DDBJ databases">
        <title>Draft genome sequence of the broad-host-range Rhizobium sp. LPU83 strain, a member of the low-genetic diversity Oregon-like Rhizobium sp. group.</title>
        <authorList>
            <person name="Wibberg D."/>
            <person name="Puehler A."/>
            <person name="Schlueter A."/>
        </authorList>
    </citation>
    <scope>NUCLEOTIDE SEQUENCE [LARGE SCALE GENOMIC DNA]</scope>
    <source>
        <strain evidence="2">LPU83</strain>
    </source>
</reference>
<proteinExistence type="predicted"/>
<dbReference type="eggNOG" id="ENOG50330TA">
    <property type="taxonomic scope" value="Bacteria"/>
</dbReference>
<dbReference type="HOGENOM" id="CLU_1244510_0_0_5"/>
<protein>
    <submittedName>
        <fullName evidence="2">Conserved protein</fullName>
    </submittedName>
</protein>
<dbReference type="Pfam" id="PF08980">
    <property type="entry name" value="DUF1883"/>
    <property type="match status" value="1"/>
</dbReference>
<evidence type="ECO:0000259" key="1">
    <source>
        <dbReference type="Pfam" id="PF08980"/>
    </source>
</evidence>
<evidence type="ECO:0000313" key="3">
    <source>
        <dbReference type="Proteomes" id="UP000019443"/>
    </source>
</evidence>
<dbReference type="PATRIC" id="fig|348824.6.peg.1734"/>
<gene>
    <name evidence="2" type="ORF">LPU83_1611</name>
</gene>
<accession>W6R8N8</accession>
<dbReference type="Proteomes" id="UP000019443">
    <property type="component" value="Chromosome"/>
</dbReference>
<sequence length="222" mass="24430">MPSLRSASAIAPLQRQNSARFIIGKDRNGRWVVQDRKGLVGGVFISEQAARHFAAECDHHPEQICRAAEEVVLQFSALDRGDNDIHESDTSGARSFGPPQMANASLTGMGYGVGRDEPRHRPMPKPNFRFTHYDLKEQRAGTIIEVTLNAVANVRLMTAPNYLRFTEVLDFKYVGGVARKSPIRLSIPDSGHWHLVVDMEGHHGLAESAVKLVAPAGQVRAS</sequence>
<feature type="domain" description="DUF1883" evidence="1">
    <location>
        <begin position="128"/>
        <end position="214"/>
    </location>
</feature>
<dbReference type="SUPFAM" id="SSF141099">
    <property type="entry name" value="Atu1913-like"/>
    <property type="match status" value="1"/>
</dbReference>
<dbReference type="KEGG" id="rhl:LPU83_1611"/>
<dbReference type="AlphaFoldDB" id="W6R8N8"/>